<reference evidence="3 5" key="1">
    <citation type="journal article" date="2015" name="Genome Biol. Evol.">
        <title>Comparative Genomics of a Bacterivorous Green Alga Reveals Evolutionary Causalities and Consequences of Phago-Mixotrophic Mode of Nutrition.</title>
        <authorList>
            <person name="Burns J.A."/>
            <person name="Paasch A."/>
            <person name="Narechania A."/>
            <person name="Kim E."/>
        </authorList>
    </citation>
    <scope>NUCLEOTIDE SEQUENCE [LARGE SCALE GENOMIC DNA]</scope>
    <source>
        <strain evidence="3">PLY_AMNH</strain>
    </source>
</reference>
<feature type="domain" description="DUF659" evidence="2">
    <location>
        <begin position="194"/>
        <end position="310"/>
    </location>
</feature>
<comment type="caution">
    <text evidence="3">The sequence shown here is derived from an EMBL/GenBank/DDBJ whole genome shotgun (WGS) entry which is preliminary data.</text>
</comment>
<organism evidence="3 5">
    <name type="scientific">Cymbomonas tetramitiformis</name>
    <dbReference type="NCBI Taxonomy" id="36881"/>
    <lineage>
        <taxon>Eukaryota</taxon>
        <taxon>Viridiplantae</taxon>
        <taxon>Chlorophyta</taxon>
        <taxon>Pyramimonadophyceae</taxon>
        <taxon>Pyramimonadales</taxon>
        <taxon>Pyramimonadaceae</taxon>
        <taxon>Cymbomonas</taxon>
    </lineage>
</organism>
<name>A0AAE0C9C5_9CHLO</name>
<dbReference type="EMBL" id="LGRX02024967">
    <property type="protein sequence ID" value="KAK3253190.1"/>
    <property type="molecule type" value="Genomic_DNA"/>
</dbReference>
<dbReference type="EMBL" id="LGRX02026904">
    <property type="protein sequence ID" value="KAK3250114.1"/>
    <property type="molecule type" value="Genomic_DNA"/>
</dbReference>
<feature type="compositionally biased region" description="Low complexity" evidence="1">
    <location>
        <begin position="88"/>
        <end position="97"/>
    </location>
</feature>
<dbReference type="InterPro" id="IPR007021">
    <property type="entry name" value="DUF659"/>
</dbReference>
<dbReference type="AlphaFoldDB" id="A0AAE0C9C5"/>
<evidence type="ECO:0000313" key="5">
    <source>
        <dbReference type="Proteomes" id="UP001190700"/>
    </source>
</evidence>
<sequence length="495" mass="56587">MDCAVDTPERWWHAFVVKNSSYGGLHNKRTHSCAISGCKYEYSATASRVASHILGDDKNVRACKYASEEEKISASENSKGRGKKKRNSLSAISSEASRSCEEGEGEEEEVPTRNEDETRQHLNALWTKAFAKNGLAPNVIDDPDFREAIVETHKAKHKYEPLTRRTMTYHELPKLKDMVRSQLDDVFTGYKAETLVLDGWDTSAKDSLINFLLASLAGEEFLDDENVTGEHKTARFMADLILKYVKIVKIRRGGEPDSVCTDNPTVMREARALVEEELPSIFTHSCTIHGVHKWIEDICALPTVAKLLKDHAFIVKKLRNKQFLHAELFRAQSSEELKPLFTTHIVEEDTEKEYDCFEPLTLVEYTEYAEKEGAWSNRAIWMQAKLQGEKHRGHLFWKMHGDKAPTLRDASVKALTMITTAGGAERNWSAHDIIFTKRRSRMNPTTLANWIFVFTNLRLLEGIDARKGKKRKKHAVSYESEEYPKWEEQDSEDED</sequence>
<evidence type="ECO:0000259" key="2">
    <source>
        <dbReference type="Pfam" id="PF04937"/>
    </source>
</evidence>
<evidence type="ECO:0000256" key="1">
    <source>
        <dbReference type="SAM" id="MobiDB-lite"/>
    </source>
</evidence>
<reference evidence="3" key="2">
    <citation type="submission" date="2023-06" db="EMBL/GenBank/DDBJ databases">
        <title>Long-read-based genome assembly of the green algal bacterivore Cymbomonas tetramitiformis.</title>
        <authorList>
            <person name="Gyaltshen Y."/>
            <person name="Rozenberg A."/>
            <person name="Paasch A."/>
            <person name="Burns J.A."/>
            <person name="Warring S."/>
            <person name="Larson R."/>
            <person name="Maurer-Alcala X."/>
            <person name="Dacks J."/>
            <person name="Kim E."/>
        </authorList>
    </citation>
    <scope>NUCLEOTIDE SEQUENCE</scope>
    <source>
        <strain evidence="3">PLY_AMNH</strain>
    </source>
</reference>
<evidence type="ECO:0000313" key="3">
    <source>
        <dbReference type="EMBL" id="KAK3250114.1"/>
    </source>
</evidence>
<protein>
    <recommendedName>
        <fullName evidence="2">DUF659 domain-containing protein</fullName>
    </recommendedName>
</protein>
<evidence type="ECO:0000313" key="4">
    <source>
        <dbReference type="EMBL" id="KAK3253190.1"/>
    </source>
</evidence>
<feature type="region of interest" description="Disordered" evidence="1">
    <location>
        <begin position="66"/>
        <end position="117"/>
    </location>
</feature>
<feature type="region of interest" description="Disordered" evidence="1">
    <location>
        <begin position="467"/>
        <end position="495"/>
    </location>
</feature>
<dbReference type="SUPFAM" id="SSF53098">
    <property type="entry name" value="Ribonuclease H-like"/>
    <property type="match status" value="1"/>
</dbReference>
<gene>
    <name evidence="4" type="ORF">CYMTET_37540</name>
    <name evidence="3" type="ORF">CYMTET_40493</name>
</gene>
<accession>A0AAE0C9C5</accession>
<dbReference type="Pfam" id="PF04937">
    <property type="entry name" value="DUF659"/>
    <property type="match status" value="1"/>
</dbReference>
<proteinExistence type="predicted"/>
<dbReference type="InterPro" id="IPR012337">
    <property type="entry name" value="RNaseH-like_sf"/>
</dbReference>
<keyword evidence="5" id="KW-1185">Reference proteome</keyword>
<dbReference type="Proteomes" id="UP001190700">
    <property type="component" value="Unassembled WGS sequence"/>
</dbReference>